<dbReference type="Gene3D" id="3.90.190.20">
    <property type="entry name" value="Mur ligase, C-terminal domain"/>
    <property type="match status" value="1"/>
</dbReference>
<comment type="catalytic activity">
    <reaction evidence="19">
        <text>10-formyltetrahydrofolyl-(gamma-L-Glu)(n) + L-glutamate + ATP = 10-formyltetrahydrofolyl-(gamma-L-Glu)(n+1) + ADP + phosphate + H(+)</text>
        <dbReference type="Rhea" id="RHEA:51904"/>
        <dbReference type="Rhea" id="RHEA-COMP:13088"/>
        <dbReference type="Rhea" id="RHEA-COMP:14300"/>
        <dbReference type="ChEBI" id="CHEBI:15378"/>
        <dbReference type="ChEBI" id="CHEBI:29985"/>
        <dbReference type="ChEBI" id="CHEBI:30616"/>
        <dbReference type="ChEBI" id="CHEBI:43474"/>
        <dbReference type="ChEBI" id="CHEBI:134413"/>
        <dbReference type="ChEBI" id="CHEBI:456216"/>
        <dbReference type="EC" id="6.3.2.17"/>
    </reaction>
</comment>
<dbReference type="FunFam" id="3.40.1190.10:FF:000011">
    <property type="entry name" value="Folylpolyglutamate synthase/dihydrofolate synthase"/>
    <property type="match status" value="1"/>
</dbReference>
<keyword evidence="14" id="KW-0289">Folate biosynthesis</keyword>
<dbReference type="PANTHER" id="PTHR11136:SF0">
    <property type="entry name" value="DIHYDROFOLATE SYNTHETASE-RELATED"/>
    <property type="match status" value="1"/>
</dbReference>
<comment type="catalytic activity">
    <reaction evidence="20">
        <text>(6R)-5,10-methylenetetrahydrofolyl-(gamma-L-Glu)(n) + L-glutamate + ATP = (6R)-5,10-methylenetetrahydrofolyl-(gamma-L-Glu)(n+1) + ADP + phosphate + H(+)</text>
        <dbReference type="Rhea" id="RHEA:51912"/>
        <dbReference type="Rhea" id="RHEA-COMP:13257"/>
        <dbReference type="Rhea" id="RHEA-COMP:13258"/>
        <dbReference type="ChEBI" id="CHEBI:15378"/>
        <dbReference type="ChEBI" id="CHEBI:29985"/>
        <dbReference type="ChEBI" id="CHEBI:30616"/>
        <dbReference type="ChEBI" id="CHEBI:43474"/>
        <dbReference type="ChEBI" id="CHEBI:136572"/>
        <dbReference type="ChEBI" id="CHEBI:456216"/>
        <dbReference type="EC" id="6.3.2.17"/>
    </reaction>
</comment>
<dbReference type="Pfam" id="PF08245">
    <property type="entry name" value="Mur_ligase_M"/>
    <property type="match status" value="1"/>
</dbReference>
<comment type="pathway">
    <text evidence="3">Cofactor biosynthesis; tetrahydrofolate biosynthesis; 7,8-dihydrofolate from 2-amino-4-hydroxy-6-hydroxymethyl-7,8-dihydropteridine diphosphate and 4-aminobenzoate: step 2/2.</text>
</comment>
<evidence type="ECO:0000256" key="6">
    <source>
        <dbReference type="ARBA" id="ARBA00013023"/>
    </source>
</evidence>
<dbReference type="PANTHER" id="PTHR11136">
    <property type="entry name" value="FOLYLPOLYGLUTAMATE SYNTHASE-RELATED"/>
    <property type="match status" value="1"/>
</dbReference>
<reference evidence="25 26" key="1">
    <citation type="submission" date="2019-07" db="EMBL/GenBank/DDBJ databases">
        <title>Genomic Encyclopedia of Archaeal and Bacterial Type Strains, Phase II (KMG-II): from individual species to whole genera.</title>
        <authorList>
            <person name="Goeker M."/>
        </authorList>
    </citation>
    <scope>NUCLEOTIDE SEQUENCE [LARGE SCALE GENOMIC DNA]</scope>
    <source>
        <strain evidence="25 26">DSM 21935</strain>
    </source>
</reference>
<evidence type="ECO:0000256" key="14">
    <source>
        <dbReference type="ARBA" id="ARBA00022909"/>
    </source>
</evidence>
<evidence type="ECO:0000256" key="12">
    <source>
        <dbReference type="ARBA" id="ARBA00022840"/>
    </source>
</evidence>
<keyword evidence="11 22" id="KW-0547">Nucleotide-binding</keyword>
<evidence type="ECO:0000256" key="10">
    <source>
        <dbReference type="ARBA" id="ARBA00022723"/>
    </source>
</evidence>
<keyword evidence="10" id="KW-0479">Metal-binding</keyword>
<dbReference type="GO" id="GO:0046872">
    <property type="term" value="F:metal ion binding"/>
    <property type="evidence" value="ECO:0007669"/>
    <property type="project" value="UniProtKB-KW"/>
</dbReference>
<evidence type="ECO:0000256" key="11">
    <source>
        <dbReference type="ARBA" id="ARBA00022741"/>
    </source>
</evidence>
<comment type="catalytic activity">
    <reaction evidence="21">
        <text>7,8-dihydropteroate + L-glutamate + ATP = 7,8-dihydrofolate + ADP + phosphate + H(+)</text>
        <dbReference type="Rhea" id="RHEA:23584"/>
        <dbReference type="ChEBI" id="CHEBI:15378"/>
        <dbReference type="ChEBI" id="CHEBI:17839"/>
        <dbReference type="ChEBI" id="CHEBI:29985"/>
        <dbReference type="ChEBI" id="CHEBI:30616"/>
        <dbReference type="ChEBI" id="CHEBI:43474"/>
        <dbReference type="ChEBI" id="CHEBI:57451"/>
        <dbReference type="ChEBI" id="CHEBI:456216"/>
        <dbReference type="EC" id="6.3.2.12"/>
    </reaction>
</comment>
<proteinExistence type="inferred from homology"/>
<evidence type="ECO:0000256" key="18">
    <source>
        <dbReference type="ARBA" id="ARBA00047493"/>
    </source>
</evidence>
<evidence type="ECO:0000256" key="16">
    <source>
        <dbReference type="ARBA" id="ARBA00030592"/>
    </source>
</evidence>
<dbReference type="EC" id="6.3.2.17" evidence="7"/>
<accession>A0A5D3YJ62</accession>
<evidence type="ECO:0000256" key="19">
    <source>
        <dbReference type="ARBA" id="ARBA00047808"/>
    </source>
</evidence>
<evidence type="ECO:0000256" key="7">
    <source>
        <dbReference type="ARBA" id="ARBA00013025"/>
    </source>
</evidence>
<evidence type="ECO:0000256" key="2">
    <source>
        <dbReference type="ARBA" id="ARBA00002714"/>
    </source>
</evidence>
<comment type="caution">
    <text evidence="25">The sequence shown here is derived from an EMBL/GenBank/DDBJ whole genome shotgun (WGS) entry which is preliminary data.</text>
</comment>
<dbReference type="GO" id="GO:0004326">
    <property type="term" value="F:tetrahydrofolylpolyglutamate synthase activity"/>
    <property type="evidence" value="ECO:0007669"/>
    <property type="project" value="UniProtKB-EC"/>
</dbReference>
<dbReference type="EMBL" id="VNHY01000003">
    <property type="protein sequence ID" value="TYP92775.1"/>
    <property type="molecule type" value="Genomic_DNA"/>
</dbReference>
<dbReference type="SUPFAM" id="SSF53623">
    <property type="entry name" value="MurD-like peptide ligases, catalytic domain"/>
    <property type="match status" value="1"/>
</dbReference>
<dbReference type="PROSITE" id="PS01011">
    <property type="entry name" value="FOLYLPOLYGLU_SYNT_1"/>
    <property type="match status" value="1"/>
</dbReference>
<dbReference type="PIRSF" id="PIRSF001563">
    <property type="entry name" value="Folylpolyglu_synth"/>
    <property type="match status" value="1"/>
</dbReference>
<evidence type="ECO:0000313" key="25">
    <source>
        <dbReference type="EMBL" id="TYP92775.1"/>
    </source>
</evidence>
<dbReference type="GO" id="GO:0005524">
    <property type="term" value="F:ATP binding"/>
    <property type="evidence" value="ECO:0007669"/>
    <property type="project" value="UniProtKB-KW"/>
</dbReference>
<evidence type="ECO:0000256" key="9">
    <source>
        <dbReference type="ARBA" id="ARBA00022598"/>
    </source>
</evidence>
<evidence type="ECO:0000256" key="8">
    <source>
        <dbReference type="ARBA" id="ARBA00019357"/>
    </source>
</evidence>
<feature type="domain" description="Mur ligase central" evidence="24">
    <location>
        <begin position="53"/>
        <end position="221"/>
    </location>
</feature>
<protein>
    <recommendedName>
        <fullName evidence="8">Dihydrofolate synthase/folylpolyglutamate synthase</fullName>
        <ecNumber evidence="6">6.3.2.12</ecNumber>
        <ecNumber evidence="7">6.3.2.17</ecNumber>
    </recommendedName>
    <alternativeName>
        <fullName evidence="17">Folylpoly-gamma-glutamate synthetase-dihydrofolate synthetase</fullName>
    </alternativeName>
    <alternativeName>
        <fullName evidence="15">Folylpolyglutamate synthetase</fullName>
    </alternativeName>
    <alternativeName>
        <fullName evidence="16">Tetrahydrofolylpolyglutamate synthase</fullName>
    </alternativeName>
</protein>
<dbReference type="InterPro" id="IPR036615">
    <property type="entry name" value="Mur_ligase_C_dom_sf"/>
</dbReference>
<evidence type="ECO:0000256" key="15">
    <source>
        <dbReference type="ARBA" id="ARBA00030048"/>
    </source>
</evidence>
<evidence type="ECO:0000256" key="3">
    <source>
        <dbReference type="ARBA" id="ARBA00004799"/>
    </source>
</evidence>
<sequence length="421" mass="46702">MDWNSADSVATYLESLPKFKSTGVESANFDLSRFRSFCNDMGNPQEDFAAIHVGGTNGKGSVCRILSHILQEAGYSVGLYTSPHIRAFSERFQINNEQISDDALVLFFEQYASLIEKYELSYFEISTAIAFWWFQKAKVDIAIIEVGLGGRLDATNIINPILSVITSIALDHTDILGDTIEEIAREKAGIINTETPVVIGDLDEKAKSVIREIASTKNSTVAGINDLQCSYSSWGGYVLEAGGHSLKLTSGLDAPVQRKNIATAWRCLQQIKDFFPTTVDNFAKGIAKTKSTEGRFEKLVPNKKWYFDGAHNLEAVQALKESVAAVGTVSQAVLVLSIMKDKLTAEIAKELSEFKNIFYYELKVERAATFNDINELLPSAHSFPSSRVQKLLSDKLESELVIFAGSFYFYSTVRDWVNNVD</sequence>
<keyword evidence="9 22" id="KW-0436">Ligase</keyword>
<dbReference type="Pfam" id="PF02875">
    <property type="entry name" value="Mur_ligase_C"/>
    <property type="match status" value="1"/>
</dbReference>
<keyword evidence="26" id="KW-1185">Reference proteome</keyword>
<evidence type="ECO:0000259" key="24">
    <source>
        <dbReference type="Pfam" id="PF08245"/>
    </source>
</evidence>
<evidence type="ECO:0000256" key="21">
    <source>
        <dbReference type="ARBA" id="ARBA00049161"/>
    </source>
</evidence>
<dbReference type="GO" id="GO:0008841">
    <property type="term" value="F:dihydrofolate synthase activity"/>
    <property type="evidence" value="ECO:0007669"/>
    <property type="project" value="UniProtKB-EC"/>
</dbReference>
<dbReference type="Gene3D" id="3.40.1190.10">
    <property type="entry name" value="Mur-like, catalytic domain"/>
    <property type="match status" value="1"/>
</dbReference>
<evidence type="ECO:0000256" key="4">
    <source>
        <dbReference type="ARBA" id="ARBA00005150"/>
    </source>
</evidence>
<dbReference type="AlphaFoldDB" id="A0A5D3YJ62"/>
<comment type="similarity">
    <text evidence="5 22">Belongs to the folylpolyglutamate synthase family.</text>
</comment>
<evidence type="ECO:0000256" key="1">
    <source>
        <dbReference type="ARBA" id="ARBA00001946"/>
    </source>
</evidence>
<dbReference type="NCBIfam" id="TIGR01499">
    <property type="entry name" value="folC"/>
    <property type="match status" value="1"/>
</dbReference>
<dbReference type="InterPro" id="IPR004101">
    <property type="entry name" value="Mur_ligase_C"/>
</dbReference>
<feature type="domain" description="Mur ligase C-terminal" evidence="23">
    <location>
        <begin position="294"/>
        <end position="406"/>
    </location>
</feature>
<dbReference type="InterPro" id="IPR001645">
    <property type="entry name" value="Folylpolyglutamate_synth"/>
</dbReference>
<evidence type="ECO:0000259" key="23">
    <source>
        <dbReference type="Pfam" id="PF02875"/>
    </source>
</evidence>
<name>A0A5D3YJ62_9BACT</name>
<dbReference type="PROSITE" id="PS01012">
    <property type="entry name" value="FOLYLPOLYGLU_SYNT_2"/>
    <property type="match status" value="1"/>
</dbReference>
<comment type="pathway">
    <text evidence="4">Cofactor biosynthesis; tetrahydrofolylpolyglutamate biosynthesis.</text>
</comment>
<dbReference type="OrthoDB" id="9809356at2"/>
<organism evidence="25 26">
    <name type="scientific">Fodinibius salinus</name>
    <dbReference type="NCBI Taxonomy" id="860790"/>
    <lineage>
        <taxon>Bacteria</taxon>
        <taxon>Pseudomonadati</taxon>
        <taxon>Balneolota</taxon>
        <taxon>Balneolia</taxon>
        <taxon>Balneolales</taxon>
        <taxon>Balneolaceae</taxon>
        <taxon>Fodinibius</taxon>
    </lineage>
</organism>
<dbReference type="InterPro" id="IPR036565">
    <property type="entry name" value="Mur-like_cat_sf"/>
</dbReference>
<evidence type="ECO:0000256" key="20">
    <source>
        <dbReference type="ARBA" id="ARBA00049035"/>
    </source>
</evidence>
<dbReference type="GO" id="GO:0005737">
    <property type="term" value="C:cytoplasm"/>
    <property type="evidence" value="ECO:0007669"/>
    <property type="project" value="TreeGrafter"/>
</dbReference>
<dbReference type="InterPro" id="IPR013221">
    <property type="entry name" value="Mur_ligase_cen"/>
</dbReference>
<dbReference type="Proteomes" id="UP000324595">
    <property type="component" value="Unassembled WGS sequence"/>
</dbReference>
<comment type="catalytic activity">
    <reaction evidence="18">
        <text>(6S)-5,6,7,8-tetrahydrofolyl-(gamma-L-Glu)(n) + L-glutamate + ATP = (6S)-5,6,7,8-tetrahydrofolyl-(gamma-L-Glu)(n+1) + ADP + phosphate + H(+)</text>
        <dbReference type="Rhea" id="RHEA:10580"/>
        <dbReference type="Rhea" id="RHEA-COMP:14738"/>
        <dbReference type="Rhea" id="RHEA-COMP:14740"/>
        <dbReference type="ChEBI" id="CHEBI:15378"/>
        <dbReference type="ChEBI" id="CHEBI:29985"/>
        <dbReference type="ChEBI" id="CHEBI:30616"/>
        <dbReference type="ChEBI" id="CHEBI:43474"/>
        <dbReference type="ChEBI" id="CHEBI:141005"/>
        <dbReference type="ChEBI" id="CHEBI:456216"/>
        <dbReference type="EC" id="6.3.2.17"/>
    </reaction>
</comment>
<dbReference type="InterPro" id="IPR018109">
    <property type="entry name" value="Folylpolyglutamate_synth_CS"/>
</dbReference>
<gene>
    <name evidence="25" type="ORF">LX73_2141</name>
</gene>
<evidence type="ECO:0000256" key="17">
    <source>
        <dbReference type="ARBA" id="ARBA00032510"/>
    </source>
</evidence>
<comment type="cofactor">
    <cofactor evidence="1">
        <name>Mg(2+)</name>
        <dbReference type="ChEBI" id="CHEBI:18420"/>
    </cofactor>
</comment>
<comment type="function">
    <text evidence="2">Functions in two distinct reactions of the de novo folate biosynthetic pathway. Catalyzes the addition of a glutamate residue to dihydropteroate (7,8-dihydropteroate or H2Pte) to form dihydrofolate (7,8-dihydrofolate monoglutamate or H2Pte-Glu). Also catalyzes successive additions of L-glutamate to tetrahydrofolate or 10-formyltetrahydrofolate or 5,10-methylenetetrahydrofolate, leading to folylpolyglutamate derivatives.</text>
</comment>
<dbReference type="RefSeq" id="WP_148899462.1">
    <property type="nucleotide sequence ID" value="NZ_VNHY01000003.1"/>
</dbReference>
<evidence type="ECO:0000313" key="26">
    <source>
        <dbReference type="Proteomes" id="UP000324595"/>
    </source>
</evidence>
<evidence type="ECO:0000256" key="22">
    <source>
        <dbReference type="PIRNR" id="PIRNR001563"/>
    </source>
</evidence>
<keyword evidence="13" id="KW-0460">Magnesium</keyword>
<evidence type="ECO:0000256" key="13">
    <source>
        <dbReference type="ARBA" id="ARBA00022842"/>
    </source>
</evidence>
<dbReference type="SUPFAM" id="SSF53244">
    <property type="entry name" value="MurD-like peptide ligases, peptide-binding domain"/>
    <property type="match status" value="1"/>
</dbReference>
<dbReference type="EC" id="6.3.2.12" evidence="6"/>
<evidence type="ECO:0000256" key="5">
    <source>
        <dbReference type="ARBA" id="ARBA00008276"/>
    </source>
</evidence>
<dbReference type="GO" id="GO:0046656">
    <property type="term" value="P:folic acid biosynthetic process"/>
    <property type="evidence" value="ECO:0007669"/>
    <property type="project" value="UniProtKB-KW"/>
</dbReference>
<keyword evidence="12 22" id="KW-0067">ATP-binding</keyword>